<dbReference type="AlphaFoldDB" id="A0A285HYF3"/>
<dbReference type="PANTHER" id="PTHR38340">
    <property type="entry name" value="S-LAYER PROTEIN"/>
    <property type="match status" value="1"/>
</dbReference>
<accession>A0A285HYF3</accession>
<dbReference type="Gene3D" id="2.150.10.10">
    <property type="entry name" value="Serralysin-like metalloprotease, C-terminal"/>
    <property type="match status" value="6"/>
</dbReference>
<evidence type="ECO:0000256" key="8">
    <source>
        <dbReference type="SAM" id="MobiDB-lite"/>
    </source>
</evidence>
<gene>
    <name evidence="9" type="ORF">CVM39_06550</name>
    <name evidence="10" type="ORF">SAMN06297129_0773</name>
</gene>
<feature type="region of interest" description="Disordered" evidence="8">
    <location>
        <begin position="370"/>
        <end position="401"/>
    </location>
</feature>
<protein>
    <submittedName>
        <fullName evidence="10">Ca2+-binding protein, RTX toxin-related</fullName>
    </submittedName>
</protein>
<dbReference type="GO" id="GO:0005509">
    <property type="term" value="F:calcium ion binding"/>
    <property type="evidence" value="ECO:0007669"/>
    <property type="project" value="InterPro"/>
</dbReference>
<proteinExistence type="predicted"/>
<name>A0A285HYF3_9RHOB</name>
<keyword evidence="12" id="KW-1185">Reference proteome</keyword>
<evidence type="ECO:0000256" key="2">
    <source>
        <dbReference type="ARBA" id="ARBA00004613"/>
    </source>
</evidence>
<comment type="subcellular location">
    <subcellularLocation>
        <location evidence="1">Membrane</location>
    </subcellularLocation>
    <subcellularLocation>
        <location evidence="2">Secreted</location>
    </subcellularLocation>
</comment>
<sequence>MSELSFENSGLLPLAGNGRSWGITDLMVSETEGGTHLYSLTRAGGGISVYALGEGAPQLVDSEELSENLLQLTVPELELIEVGGKSLLGVVGLDSARLETWQQRDTGELSWGNDFVSDGLDLGQLTELEVRADGDGGSWGYGALAGGGLVRLDLSLGSASASVITRSGAGASHAESDLLLTRAGGHDFVVATYATGDMMSVYRVEADGDLSRTADIGAENGIWIDAPTAVADVTSGGQSYLVLASAGSDSLTVMRLGSDGSLTPTDHVIDDLSTRFQNVTTLETVEVGGRAYVLVGGADDGLSLFELLPNGELFHHCTLADRTDLSLSNVSAIATAVSGDVLTIYAAGEGEAGITSTQVDLGGQGVARGGGAGADQLSGTSRDDALTGGGGDDQLDGGGGDDILVDGSGADTLTGGAGADIFALSADGETDVIADFELGVDRLDLSRITNQTDPSRLLFVSREWGGEFHIGDEVIQIRTADGAPLEASDFGSDLLYMLSRLSLDSYVESEVGRYMQGSERTDRMLGNDAADTIRGMGAADELYGGAGDDRIYGDLGNDRIHAGNGNDLVEGGDGMDVLTGDAGFDTLHGGAGGDFMNGGGQADRLYGEAGDDRMLGETGQDNLYGGTGTDRLIGGDQNDRLYGGEGEDLLRGGIHEDRLHGDGGADLLFGDGGFDFLSGGSGEDSLYGGNQADNLYGGSGNDLLSGDQGFDRLFTGEGDDTALGGAGTDALFGEAGNDLLLGGADRDRIWAGGGNDTLHGGSGDDQLAGGAGFDVIDSGAGDDLIRGNFNADIFVFGDGHGDDTIGDFDANNALEKIDLSGVSAIRDFADLMQNHVFEIGGSVLIAGADGDQILLQGVSLGELDAGDFLF</sequence>
<dbReference type="Pfam" id="PF00353">
    <property type="entry name" value="HemolysinCabind"/>
    <property type="match status" value="7"/>
</dbReference>
<keyword evidence="5" id="KW-0677">Repeat</keyword>
<reference evidence="9 12" key="2">
    <citation type="journal article" date="2018" name="Int. J. Syst. Evol. Microbiol.">
        <title>Pseudooceanicola lipolyticus sp. nov., a marine alphaproteobacterium, reclassification of Oceanicola flagellatus as Pseudooceanicola flagellatus comb. nov. and emended description of the genus Pseudooceanicola.</title>
        <authorList>
            <person name="Huang M.-M."/>
            <person name="Guo L.-L."/>
            <person name="Wu Y.-H."/>
            <person name="Lai Q.-L."/>
            <person name="Shao Z.-Z."/>
            <person name="Wang C.-S."/>
            <person name="Wu M."/>
            <person name="Xu X.-W."/>
        </authorList>
    </citation>
    <scope>NUCLEOTIDE SEQUENCE [LARGE SCALE GENOMIC DNA]</scope>
    <source>
        <strain evidence="9 12">Ar-45</strain>
    </source>
</reference>
<evidence type="ECO:0000313" key="12">
    <source>
        <dbReference type="Proteomes" id="UP000231702"/>
    </source>
</evidence>
<evidence type="ECO:0000256" key="6">
    <source>
        <dbReference type="ARBA" id="ARBA00023026"/>
    </source>
</evidence>
<evidence type="ECO:0000313" key="11">
    <source>
        <dbReference type="Proteomes" id="UP000231655"/>
    </source>
</evidence>
<dbReference type="InterPro" id="IPR050557">
    <property type="entry name" value="RTX_toxin/Mannuronan_C5-epim"/>
</dbReference>
<evidence type="ECO:0000313" key="9">
    <source>
        <dbReference type="EMBL" id="PJE30363.1"/>
    </source>
</evidence>
<dbReference type="EMBL" id="PGTD01000013">
    <property type="protein sequence ID" value="PJE30363.1"/>
    <property type="molecule type" value="Genomic_DNA"/>
</dbReference>
<evidence type="ECO:0000256" key="7">
    <source>
        <dbReference type="ARBA" id="ARBA00023136"/>
    </source>
</evidence>
<dbReference type="Proteomes" id="UP000231655">
    <property type="component" value="Unassembled WGS sequence"/>
</dbReference>
<keyword evidence="6" id="KW-0843">Virulence</keyword>
<keyword evidence="3" id="KW-0964">Secreted</keyword>
<dbReference type="InterPro" id="IPR011049">
    <property type="entry name" value="Serralysin-like_metalloprot_C"/>
</dbReference>
<dbReference type="GO" id="GO:0016020">
    <property type="term" value="C:membrane"/>
    <property type="evidence" value="ECO:0007669"/>
    <property type="project" value="UniProtKB-SubCell"/>
</dbReference>
<dbReference type="SUPFAM" id="SSF51120">
    <property type="entry name" value="beta-Roll"/>
    <property type="match status" value="4"/>
</dbReference>
<reference evidence="10 11" key="1">
    <citation type="submission" date="2017-09" db="EMBL/GenBank/DDBJ databases">
        <authorList>
            <person name="Ehlers B."/>
            <person name="Leendertz F.H."/>
        </authorList>
    </citation>
    <scope>NUCLEOTIDE SEQUENCE [LARGE SCALE GENOMIC DNA]</scope>
    <source>
        <strain evidence="10 11">CGMCC 1.12662</strain>
    </source>
</reference>
<dbReference type="InterPro" id="IPR018511">
    <property type="entry name" value="Hemolysin-typ_Ca-bd_CS"/>
</dbReference>
<dbReference type="GO" id="GO:0090729">
    <property type="term" value="F:toxin activity"/>
    <property type="evidence" value="ECO:0007669"/>
    <property type="project" value="UniProtKB-KW"/>
</dbReference>
<dbReference type="InterPro" id="IPR003995">
    <property type="entry name" value="RTX_toxin_determinant-A"/>
</dbReference>
<dbReference type="InterPro" id="IPR001343">
    <property type="entry name" value="Hemolysn_Ca-bd"/>
</dbReference>
<keyword evidence="4" id="KW-0800">Toxin</keyword>
<dbReference type="RefSeq" id="WP_097144526.1">
    <property type="nucleotide sequence ID" value="NZ_OBEA01000001.1"/>
</dbReference>
<evidence type="ECO:0000256" key="3">
    <source>
        <dbReference type="ARBA" id="ARBA00022525"/>
    </source>
</evidence>
<dbReference type="Proteomes" id="UP000231702">
    <property type="component" value="Unassembled WGS sequence"/>
</dbReference>
<feature type="compositionally biased region" description="Gly residues" evidence="8">
    <location>
        <begin position="387"/>
        <end position="401"/>
    </location>
</feature>
<evidence type="ECO:0000256" key="5">
    <source>
        <dbReference type="ARBA" id="ARBA00022737"/>
    </source>
</evidence>
<dbReference type="PRINTS" id="PR01488">
    <property type="entry name" value="RTXTOXINA"/>
</dbReference>
<dbReference type="OrthoDB" id="9342475at2"/>
<organism evidence="10 11">
    <name type="scientific">Pseudooceanicola antarcticus</name>
    <dbReference type="NCBI Taxonomy" id="1247613"/>
    <lineage>
        <taxon>Bacteria</taxon>
        <taxon>Pseudomonadati</taxon>
        <taxon>Pseudomonadota</taxon>
        <taxon>Alphaproteobacteria</taxon>
        <taxon>Rhodobacterales</taxon>
        <taxon>Paracoccaceae</taxon>
        <taxon>Pseudooceanicola</taxon>
    </lineage>
</organism>
<evidence type="ECO:0000313" key="10">
    <source>
        <dbReference type="EMBL" id="SNY40762.1"/>
    </source>
</evidence>
<dbReference type="PROSITE" id="PS00330">
    <property type="entry name" value="HEMOLYSIN_CALCIUM"/>
    <property type="match status" value="6"/>
</dbReference>
<keyword evidence="7" id="KW-0472">Membrane</keyword>
<dbReference type="EMBL" id="OBEA01000001">
    <property type="protein sequence ID" value="SNY40762.1"/>
    <property type="molecule type" value="Genomic_DNA"/>
</dbReference>
<evidence type="ECO:0000256" key="1">
    <source>
        <dbReference type="ARBA" id="ARBA00004370"/>
    </source>
</evidence>
<dbReference type="PANTHER" id="PTHR38340:SF1">
    <property type="entry name" value="S-LAYER PROTEIN"/>
    <property type="match status" value="1"/>
</dbReference>
<dbReference type="GO" id="GO:0005615">
    <property type="term" value="C:extracellular space"/>
    <property type="evidence" value="ECO:0007669"/>
    <property type="project" value="InterPro"/>
</dbReference>
<dbReference type="PRINTS" id="PR00313">
    <property type="entry name" value="CABNDNGRPT"/>
</dbReference>
<evidence type="ECO:0000256" key="4">
    <source>
        <dbReference type="ARBA" id="ARBA00022656"/>
    </source>
</evidence>